<name>A0ABU7LR54_9PROT</name>
<dbReference type="Gene3D" id="1.10.1400.10">
    <property type="match status" value="1"/>
</dbReference>
<dbReference type="InterPro" id="IPR043147">
    <property type="entry name" value="Penicillin_amidase_A-knob"/>
</dbReference>
<dbReference type="InterPro" id="IPR043146">
    <property type="entry name" value="Penicillin_amidase_N_B-knob"/>
</dbReference>
<gene>
    <name evidence="5" type="ORF">V0U79_08300</name>
</gene>
<keyword evidence="2" id="KW-0732">Signal</keyword>
<dbReference type="EMBL" id="JAZDRP010000004">
    <property type="protein sequence ID" value="MEE2526365.1"/>
    <property type="molecule type" value="Genomic_DNA"/>
</dbReference>
<evidence type="ECO:0000256" key="3">
    <source>
        <dbReference type="ARBA" id="ARBA00022801"/>
    </source>
</evidence>
<dbReference type="InterPro" id="IPR002692">
    <property type="entry name" value="S45"/>
</dbReference>
<dbReference type="SUPFAM" id="SSF56235">
    <property type="entry name" value="N-terminal nucleophile aminohydrolases (Ntn hydrolases)"/>
    <property type="match status" value="1"/>
</dbReference>
<evidence type="ECO:0000313" key="5">
    <source>
        <dbReference type="EMBL" id="MEE2526365.1"/>
    </source>
</evidence>
<dbReference type="Gene3D" id="1.10.439.10">
    <property type="entry name" value="Penicillin Amidohydrolase, domain 1"/>
    <property type="match status" value="1"/>
</dbReference>
<proteinExistence type="inferred from homology"/>
<comment type="caution">
    <text evidence="5">The sequence shown here is derived from an EMBL/GenBank/DDBJ whole genome shotgun (WGS) entry which is preliminary data.</text>
</comment>
<sequence>MVRLVLSIVGGSVLLALVIIGFMAWTPTPPRLDEDAIRTASARYSARIIRDDYGVPHIYGETDSDVAFGLAWAHAEDDWETIEPTLLAARGVLARYDGQDAAPTDYIVQLLRIQETVAARYESDLAEDTRALLEGYADGMNAWGLENPDRVRPGVLPITGQDVVAGFVLRTPFMYGLDEDLGELFAEERQRTISIGETETAWHSIDGPNPELGSNAIAVAPSRSADGHTRLIVNSHQPFTGPVAWYEIRVHSEEGWDAAGGTFPGAPLVLHGHNRNLGWAHTVNNPDLADIYVLEINPDNDNQYRLDGEWVDFETGTAALRVHLFGPFSWVFNRELVWSAHGPVVRRPHGTYAIRWSGFDEVRGVEQWYRMNRAEDFEAWMDAMNMQAITSLNTIYADRDGHIAYLYNARMPVRAEGYDWRQYLPGDRSELIWSEYEPLANLPVVIDPPSGYVANANNTPFRATSPADDLNSADFPSRFGIEWEMTNRAQRLLPLLEADTSITDEELLEYKFDLDYAADSPVARLVAELVAMDLDDEPLLIEAQRVLGEWDFSTNVDNRSAALGVLIAIKCIQNRHDTHPWTCEPVEALRRSALDLMDHYGRLDPSWGDVNRHVRGAFDSPVDGGPDILRAIYCGCDELDEDGHFIGMAGDTYIMAVEWDETGAVYSRAIHQFGSATLDERSPHYADQAGEFVAMELREIPLEMDALMAVQESDITIP</sequence>
<evidence type="ECO:0000256" key="1">
    <source>
        <dbReference type="ARBA" id="ARBA00006586"/>
    </source>
</evidence>
<keyword evidence="6" id="KW-1185">Reference proteome</keyword>
<dbReference type="Pfam" id="PF01804">
    <property type="entry name" value="Penicil_amidase"/>
    <property type="match status" value="1"/>
</dbReference>
<dbReference type="Gene3D" id="2.30.120.10">
    <property type="match status" value="1"/>
</dbReference>
<dbReference type="RefSeq" id="WP_330199028.1">
    <property type="nucleotide sequence ID" value="NZ_JAZDRP010000004.1"/>
</dbReference>
<evidence type="ECO:0000256" key="4">
    <source>
        <dbReference type="ARBA" id="ARBA00023145"/>
    </source>
</evidence>
<accession>A0ABU7LR54</accession>
<dbReference type="InterPro" id="IPR014395">
    <property type="entry name" value="Pen/GL7ACA/AHL_acylase"/>
</dbReference>
<keyword evidence="3" id="KW-0378">Hydrolase</keyword>
<dbReference type="Proteomes" id="UP001354971">
    <property type="component" value="Unassembled WGS sequence"/>
</dbReference>
<dbReference type="InterPro" id="IPR029055">
    <property type="entry name" value="Ntn_hydrolases_N"/>
</dbReference>
<reference evidence="5 6" key="1">
    <citation type="submission" date="2024-01" db="EMBL/GenBank/DDBJ databases">
        <title>Hyphobacterium bacterium isolated from marine sediment.</title>
        <authorList>
            <person name="Zhao S."/>
        </authorList>
    </citation>
    <scope>NUCLEOTIDE SEQUENCE [LARGE SCALE GENOMIC DNA]</scope>
    <source>
        <strain evidence="6">HN65</strain>
    </source>
</reference>
<dbReference type="Gene3D" id="3.60.20.10">
    <property type="entry name" value="Glutamine Phosphoribosylpyrophosphate, subunit 1, domain 1"/>
    <property type="match status" value="1"/>
</dbReference>
<dbReference type="PANTHER" id="PTHR34218">
    <property type="entry name" value="PEPTIDASE S45 PENICILLIN AMIDASE"/>
    <property type="match status" value="1"/>
</dbReference>
<evidence type="ECO:0000256" key="2">
    <source>
        <dbReference type="ARBA" id="ARBA00022729"/>
    </source>
</evidence>
<dbReference type="CDD" id="cd01936">
    <property type="entry name" value="Ntn_CA"/>
    <property type="match status" value="1"/>
</dbReference>
<organism evidence="5 6">
    <name type="scientific">Hyphobacterium lacteum</name>
    <dbReference type="NCBI Taxonomy" id="3116575"/>
    <lineage>
        <taxon>Bacteria</taxon>
        <taxon>Pseudomonadati</taxon>
        <taxon>Pseudomonadota</taxon>
        <taxon>Alphaproteobacteria</taxon>
        <taxon>Maricaulales</taxon>
        <taxon>Maricaulaceae</taxon>
        <taxon>Hyphobacterium</taxon>
    </lineage>
</organism>
<keyword evidence="4" id="KW-0865">Zymogen</keyword>
<protein>
    <submittedName>
        <fullName evidence="5">Acylase</fullName>
    </submittedName>
</protein>
<dbReference type="PIRSF" id="PIRSF001227">
    <property type="entry name" value="Pen_acylase"/>
    <property type="match status" value="1"/>
</dbReference>
<comment type="similarity">
    <text evidence="1">Belongs to the peptidase S45 family.</text>
</comment>
<dbReference type="PANTHER" id="PTHR34218:SF3">
    <property type="entry name" value="ACYL-HOMOSERINE LACTONE ACYLASE PVDQ"/>
    <property type="match status" value="1"/>
</dbReference>
<evidence type="ECO:0000313" key="6">
    <source>
        <dbReference type="Proteomes" id="UP001354971"/>
    </source>
</evidence>
<dbReference type="InterPro" id="IPR023343">
    <property type="entry name" value="Penicillin_amidase_dom1"/>
</dbReference>